<name>A0A3M2SQT4_9HYPO</name>
<organism evidence="2 3">
    <name type="scientific">Fusarium kuroshium</name>
    <dbReference type="NCBI Taxonomy" id="2010991"/>
    <lineage>
        <taxon>Eukaryota</taxon>
        <taxon>Fungi</taxon>
        <taxon>Dikarya</taxon>
        <taxon>Ascomycota</taxon>
        <taxon>Pezizomycotina</taxon>
        <taxon>Sordariomycetes</taxon>
        <taxon>Hypocreomycetidae</taxon>
        <taxon>Hypocreales</taxon>
        <taxon>Nectriaceae</taxon>
        <taxon>Fusarium</taxon>
        <taxon>Fusarium solani species complex</taxon>
    </lineage>
</organism>
<evidence type="ECO:0000256" key="1">
    <source>
        <dbReference type="SAM" id="MobiDB-lite"/>
    </source>
</evidence>
<evidence type="ECO:0000313" key="3">
    <source>
        <dbReference type="Proteomes" id="UP000277212"/>
    </source>
</evidence>
<dbReference type="STRING" id="2010991.A0A3M2SQT4"/>
<reference evidence="2 3" key="1">
    <citation type="submission" date="2017-06" db="EMBL/GenBank/DDBJ databases">
        <title>Comparative genomic analysis of Ambrosia Fusariam Clade fungi.</title>
        <authorList>
            <person name="Stajich J.E."/>
            <person name="Carrillo J."/>
            <person name="Kijimoto T."/>
            <person name="Eskalen A."/>
            <person name="O'Donnell K."/>
            <person name="Kasson M."/>
        </authorList>
    </citation>
    <scope>NUCLEOTIDE SEQUENCE [LARGE SCALE GENOMIC DNA]</scope>
    <source>
        <strain evidence="2">UCR3666</strain>
    </source>
</reference>
<sequence>MPRRRNRARRRNPTGNARSAAGRDTNQTLPEAPDSDDSQLDSPRPSRDEAFEAELGAAGRARRFEEETPPVLEGDLDALIGPEQPTFTDLWTQADERALDWESSAEKVDFASIDDHHPSLLSTWKISLRLFRCSPFDLLSPLRGLCYQGPSGNLDEPQQILWDEEFCQELCRVMTHSIWRRDAHVLAMILQYTVICRTDDRRVWDMPAGIAGGGPLSRLEANLKKSQPPLPCSVHEMHMEARDDVGANGLHPSVLSHVMAHIGVLTDASPDPRPDPVTEYGGLNIYRVKIEDLYTIRAAIDIPCWFGSPMFPTTESLYDLYLDLSGAFDAPSGYAELASFHRRAWIQEQRKIITFLGQNGKSASDGGM</sequence>
<comment type="caution">
    <text evidence="2">The sequence shown here is derived from an EMBL/GenBank/DDBJ whole genome shotgun (WGS) entry which is preliminary data.</text>
</comment>
<dbReference type="EMBL" id="NKUJ01000003">
    <property type="protein sequence ID" value="RMJ19929.1"/>
    <property type="molecule type" value="Genomic_DNA"/>
</dbReference>
<protein>
    <submittedName>
        <fullName evidence="2">Uncharacterized protein</fullName>
    </submittedName>
</protein>
<dbReference type="Proteomes" id="UP000277212">
    <property type="component" value="Unassembled WGS sequence"/>
</dbReference>
<feature type="region of interest" description="Disordered" evidence="1">
    <location>
        <begin position="1"/>
        <end position="48"/>
    </location>
</feature>
<keyword evidence="3" id="KW-1185">Reference proteome</keyword>
<evidence type="ECO:0000313" key="2">
    <source>
        <dbReference type="EMBL" id="RMJ19929.1"/>
    </source>
</evidence>
<proteinExistence type="predicted"/>
<gene>
    <name evidence="2" type="ORF">CDV36_000373</name>
</gene>
<accession>A0A3M2SQT4</accession>
<dbReference type="AlphaFoldDB" id="A0A3M2SQT4"/>
<dbReference type="OrthoDB" id="4754366at2759"/>
<feature type="compositionally biased region" description="Basic residues" evidence="1">
    <location>
        <begin position="1"/>
        <end position="12"/>
    </location>
</feature>